<evidence type="ECO:0000313" key="5">
    <source>
        <dbReference type="EMBL" id="QIE56198.1"/>
    </source>
</evidence>
<dbReference type="PANTHER" id="PTHR30536:SF5">
    <property type="entry name" value="ALTRONATE DEHYDRATASE"/>
    <property type="match status" value="1"/>
</dbReference>
<dbReference type="Pfam" id="PF20629">
    <property type="entry name" value="GD_AH_C"/>
    <property type="match status" value="1"/>
</dbReference>
<dbReference type="AlphaFoldDB" id="A0A7L5BZD8"/>
<dbReference type="Proteomes" id="UP000503336">
    <property type="component" value="Chromosome"/>
</dbReference>
<name>A0A7L5BZD8_9RHOB</name>
<protein>
    <submittedName>
        <fullName evidence="5">UxaA family hydrolase</fullName>
    </submittedName>
</protein>
<evidence type="ECO:0000313" key="6">
    <source>
        <dbReference type="Proteomes" id="UP000503336"/>
    </source>
</evidence>
<reference evidence="5 6" key="1">
    <citation type="submission" date="2020-02" db="EMBL/GenBank/DDBJ databases">
        <title>complete genome sequence of Rhodobacteraceae bacterium.</title>
        <authorList>
            <person name="Park J."/>
            <person name="Kim Y.-S."/>
            <person name="Kim K.-H."/>
        </authorList>
    </citation>
    <scope>NUCLEOTIDE SEQUENCE [LARGE SCALE GENOMIC DNA]</scope>
    <source>
        <strain evidence="5 6">RR4-56</strain>
    </source>
</reference>
<evidence type="ECO:0000256" key="2">
    <source>
        <dbReference type="ARBA" id="ARBA00023239"/>
    </source>
</evidence>
<keyword evidence="6" id="KW-1185">Reference proteome</keyword>
<dbReference type="InterPro" id="IPR052172">
    <property type="entry name" value="UxaA_altronate/galactarate_dh"/>
</dbReference>
<keyword evidence="5" id="KW-0378">Hydrolase</keyword>
<evidence type="ECO:0000256" key="1">
    <source>
        <dbReference type="ARBA" id="ARBA00010986"/>
    </source>
</evidence>
<keyword evidence="2" id="KW-0456">Lyase</keyword>
<dbReference type="GO" id="GO:0016829">
    <property type="term" value="F:lyase activity"/>
    <property type="evidence" value="ECO:0007669"/>
    <property type="project" value="UniProtKB-KW"/>
</dbReference>
<dbReference type="EMBL" id="CP049056">
    <property type="protein sequence ID" value="QIE56198.1"/>
    <property type="molecule type" value="Genomic_DNA"/>
</dbReference>
<accession>A0A7L5BZD8</accession>
<proteinExistence type="inferred from homology"/>
<dbReference type="GO" id="GO:0016787">
    <property type="term" value="F:hydrolase activity"/>
    <property type="evidence" value="ECO:0007669"/>
    <property type="project" value="UniProtKB-KW"/>
</dbReference>
<gene>
    <name evidence="5" type="ORF">G5B40_12450</name>
</gene>
<dbReference type="GO" id="GO:0019698">
    <property type="term" value="P:D-galacturonate catabolic process"/>
    <property type="evidence" value="ECO:0007669"/>
    <property type="project" value="TreeGrafter"/>
</dbReference>
<dbReference type="Pfam" id="PF04295">
    <property type="entry name" value="GD_AH_second"/>
    <property type="match status" value="1"/>
</dbReference>
<feature type="domain" description="D-galactarate/Altronate dehydratase C-terminal" evidence="4">
    <location>
        <begin position="141"/>
        <end position="377"/>
    </location>
</feature>
<evidence type="ECO:0000259" key="3">
    <source>
        <dbReference type="Pfam" id="PF04295"/>
    </source>
</evidence>
<feature type="domain" description="D-galactarate/Altronate dehydratase second" evidence="3">
    <location>
        <begin position="6"/>
        <end position="126"/>
    </location>
</feature>
<sequence length="384" mass="40151">MTEFLGYRRDDGSVGIRNHVVVLSAMDTANPTAQRIASSVRGAVPITISFGRGQIGFDYEMTVRALAGLGANPNVAAVLVVSLEPTSAERVAAPIAATGKPVEIITLMGEGGSINATARGVRWVAEQTFAASRKRREPCPVSSLIVGVECGGSDTTSGLASNPAVGAMADLLVDAGGSVILSETSEWMGGEHLLAERTADSDVAKRIIEAVERVEQDAHERGVDIRGQQPTADNIRGGLTTIEEKSLGAILKGGTRPVADFLEYCERPRKPGLNLMDTAAPAAESITALSAGGCQMILFSTGQCNQLGAPLSPTLKVSGNATTLSRMTDHIDIDVGNLLSGETSLQETGARVMRAAMEVASGGLTRAEIFSEEVTTISRFERSL</sequence>
<evidence type="ECO:0000259" key="4">
    <source>
        <dbReference type="Pfam" id="PF20629"/>
    </source>
</evidence>
<organism evidence="5 6">
    <name type="scientific">Pikeienuella piscinae</name>
    <dbReference type="NCBI Taxonomy" id="2748098"/>
    <lineage>
        <taxon>Bacteria</taxon>
        <taxon>Pseudomonadati</taxon>
        <taxon>Pseudomonadota</taxon>
        <taxon>Alphaproteobacteria</taxon>
        <taxon>Rhodobacterales</taxon>
        <taxon>Paracoccaceae</taxon>
        <taxon>Pikeienuella</taxon>
    </lineage>
</organism>
<dbReference type="InterPro" id="IPR048332">
    <property type="entry name" value="GD_AH_C"/>
</dbReference>
<dbReference type="PANTHER" id="PTHR30536">
    <property type="entry name" value="ALTRONATE/GALACTARATE DEHYDRATASE"/>
    <property type="match status" value="1"/>
</dbReference>
<dbReference type="RefSeq" id="WP_165099115.1">
    <property type="nucleotide sequence ID" value="NZ_CP049056.1"/>
</dbReference>
<dbReference type="InterPro" id="IPR007392">
    <property type="entry name" value="GD_AH_second"/>
</dbReference>
<dbReference type="KEGG" id="hdh:G5B40_12450"/>
<comment type="similarity">
    <text evidence="1">Belongs to the UxaA family.</text>
</comment>